<dbReference type="PROSITE" id="PS50181">
    <property type="entry name" value="FBOX"/>
    <property type="match status" value="1"/>
</dbReference>
<dbReference type="Proteomes" id="UP000708148">
    <property type="component" value="Unassembled WGS sequence"/>
</dbReference>
<accession>A0A8S1IWY1</accession>
<keyword evidence="4" id="KW-1185">Reference proteome</keyword>
<protein>
    <recommendedName>
        <fullName evidence="2">F-box domain-containing protein</fullName>
    </recommendedName>
</protein>
<evidence type="ECO:0000256" key="1">
    <source>
        <dbReference type="SAM" id="MobiDB-lite"/>
    </source>
</evidence>
<reference evidence="3" key="1">
    <citation type="submission" date="2020-12" db="EMBL/GenBank/DDBJ databases">
        <authorList>
            <person name="Iha C."/>
        </authorList>
    </citation>
    <scope>NUCLEOTIDE SEQUENCE</scope>
</reference>
<dbReference type="Gene3D" id="1.20.1280.50">
    <property type="match status" value="1"/>
</dbReference>
<dbReference type="SUPFAM" id="SSF81383">
    <property type="entry name" value="F-box domain"/>
    <property type="match status" value="1"/>
</dbReference>
<organism evidence="3 4">
    <name type="scientific">Ostreobium quekettii</name>
    <dbReference type="NCBI Taxonomy" id="121088"/>
    <lineage>
        <taxon>Eukaryota</taxon>
        <taxon>Viridiplantae</taxon>
        <taxon>Chlorophyta</taxon>
        <taxon>core chlorophytes</taxon>
        <taxon>Ulvophyceae</taxon>
        <taxon>TCBD clade</taxon>
        <taxon>Bryopsidales</taxon>
        <taxon>Ostreobineae</taxon>
        <taxon>Ostreobiaceae</taxon>
        <taxon>Ostreobium</taxon>
    </lineage>
</organism>
<dbReference type="AlphaFoldDB" id="A0A8S1IWY1"/>
<evidence type="ECO:0000313" key="4">
    <source>
        <dbReference type="Proteomes" id="UP000708148"/>
    </source>
</evidence>
<feature type="compositionally biased region" description="Low complexity" evidence="1">
    <location>
        <begin position="63"/>
        <end position="80"/>
    </location>
</feature>
<gene>
    <name evidence="3" type="ORF">OSTQU699_LOCUS5051</name>
</gene>
<dbReference type="InterPro" id="IPR001810">
    <property type="entry name" value="F-box_dom"/>
</dbReference>
<comment type="caution">
    <text evidence="3">The sequence shown here is derived from an EMBL/GenBank/DDBJ whole genome shotgun (WGS) entry which is preliminary data.</text>
</comment>
<proteinExistence type="predicted"/>
<dbReference type="EMBL" id="CAJHUC010001092">
    <property type="protein sequence ID" value="CAD7699692.1"/>
    <property type="molecule type" value="Genomic_DNA"/>
</dbReference>
<name>A0A8S1IWY1_9CHLO</name>
<dbReference type="OrthoDB" id="549923at2759"/>
<feature type="domain" description="F-box" evidence="2">
    <location>
        <begin position="106"/>
        <end position="152"/>
    </location>
</feature>
<evidence type="ECO:0000313" key="3">
    <source>
        <dbReference type="EMBL" id="CAD7699692.1"/>
    </source>
</evidence>
<feature type="region of interest" description="Disordered" evidence="1">
    <location>
        <begin position="1"/>
        <end position="101"/>
    </location>
</feature>
<sequence length="643" mass="69642">MQGRGASAGLEFHFPGWTADVGGGGPAGAYSTQDGSFRRVDDWRRDLDDLQEEQAFDGEAVLPEAASPSAASRRAETASPDSPSAKRPKTQLWEGEEGECSSSDHVASLGTLSDDLVMKILLLVDPRGVVSVSAASQRLHRLAMSEEVWSGLWKRLGGRHRWESGAERCSTLKERAAGLPAGVFEALQPILPVPSELTDPPSGYPQDAATSDSWPTGKAIRIPKVDYSSASAEQLEFALTVLSSATVGSHTGAVAWKRASNDSPTERRVPGHPTGAEECGLVSPLARMILPPFSCSRAACGSGEHRLPEVQQFDDQHLRKDQVLRPKIHCHPGQFWYLYKSMTCLGRAADSFIGGLVATFYQASIQLYTLLPPGDNFTATVAIASQHLLQLTKYDWSKTYDGLCAICTAAADLIRLEVACKTGSQGVGSELWQRLPAGSPQDNAAVEHCVGEQADWDACSESTVQSSGCSSCPCPIYTCGLEHDTSVQAASGCVEFDGCIWMHVLEAWAVYQLWLRVVVQQCTLLADCVSAERTAEGMTFGGPKTPTIFSMGKAIFRSQVLLAHGLRSQLQTSAELIQERRDAYPSLALSMSRFLEDMDVSDDLTLPEQARTQEKLWRCFGTKSGFRDRESRVTVLEGGMGRS</sequence>
<dbReference type="InterPro" id="IPR036047">
    <property type="entry name" value="F-box-like_dom_sf"/>
</dbReference>
<feature type="compositionally biased region" description="Basic and acidic residues" evidence="1">
    <location>
        <begin position="36"/>
        <end position="48"/>
    </location>
</feature>
<evidence type="ECO:0000259" key="2">
    <source>
        <dbReference type="PROSITE" id="PS50181"/>
    </source>
</evidence>